<gene>
    <name evidence="4" type="ORF">AABD74_14440</name>
</gene>
<evidence type="ECO:0000256" key="2">
    <source>
        <dbReference type="ARBA" id="ARBA00023002"/>
    </source>
</evidence>
<dbReference type="PRINTS" id="PR00080">
    <property type="entry name" value="SDRFAMILY"/>
</dbReference>
<keyword evidence="5" id="KW-1185">Reference proteome</keyword>
<dbReference type="PROSITE" id="PS00061">
    <property type="entry name" value="ADH_SHORT"/>
    <property type="match status" value="1"/>
</dbReference>
<evidence type="ECO:0000313" key="5">
    <source>
        <dbReference type="Proteomes" id="UP001623852"/>
    </source>
</evidence>
<evidence type="ECO:0000256" key="1">
    <source>
        <dbReference type="ARBA" id="ARBA00006484"/>
    </source>
</evidence>
<dbReference type="PRINTS" id="PR00081">
    <property type="entry name" value="GDHRDH"/>
</dbReference>
<dbReference type="InterPro" id="IPR002347">
    <property type="entry name" value="SDR_fam"/>
</dbReference>
<proteinExistence type="inferred from homology"/>
<sequence length="262" mass="28682">MDIKGKTILITGGASGIGLESARQFLAEGANVIITGRNQAKLDAAKKMLPALTVIKSDVENENDAQSLLEKVTSLGGIDILYNNAGVGSPALNLGIADDQVLKNAVYEMNVNYFGVIRLTNLFIDMLKSRKESAIINTTSILSLVPALEEPTYSATKAALSFYTKLLRKNLEIINSTVKVFELLPPVVETEMTAKRTDKKMAPEELVKTLIKGIKKDQFIIRAGDTKALYIVSRFFPKIAFDLVNPKKIYPGLKPSIKLHTK</sequence>
<dbReference type="Gene3D" id="3.40.50.720">
    <property type="entry name" value="NAD(P)-binding Rossmann-like Domain"/>
    <property type="match status" value="1"/>
</dbReference>
<dbReference type="EMBL" id="CP150845">
    <property type="protein sequence ID" value="WYZ18358.1"/>
    <property type="molecule type" value="Genomic_DNA"/>
</dbReference>
<dbReference type="Proteomes" id="UP001623852">
    <property type="component" value="Chromosome"/>
</dbReference>
<evidence type="ECO:0000256" key="3">
    <source>
        <dbReference type="RuleBase" id="RU000363"/>
    </source>
</evidence>
<dbReference type="InterPro" id="IPR036291">
    <property type="entry name" value="NAD(P)-bd_dom_sf"/>
</dbReference>
<dbReference type="RefSeq" id="WP_406843295.1">
    <property type="nucleotide sequence ID" value="NZ_CP150845.1"/>
</dbReference>
<keyword evidence="2" id="KW-0560">Oxidoreductase</keyword>
<name>A0ABZ2UB14_9FLAO</name>
<organism evidence="4 5">
    <name type="scientific">Flavobacterium soyae</name>
    <dbReference type="NCBI Taxonomy" id="2903098"/>
    <lineage>
        <taxon>Bacteria</taxon>
        <taxon>Pseudomonadati</taxon>
        <taxon>Bacteroidota</taxon>
        <taxon>Flavobacteriia</taxon>
        <taxon>Flavobacteriales</taxon>
        <taxon>Flavobacteriaceae</taxon>
        <taxon>Flavobacterium</taxon>
    </lineage>
</organism>
<dbReference type="PANTHER" id="PTHR44196">
    <property type="entry name" value="DEHYDROGENASE/REDUCTASE SDR FAMILY MEMBER 7B"/>
    <property type="match status" value="1"/>
</dbReference>
<dbReference type="SUPFAM" id="SSF51735">
    <property type="entry name" value="NAD(P)-binding Rossmann-fold domains"/>
    <property type="match status" value="1"/>
</dbReference>
<comment type="similarity">
    <text evidence="1 3">Belongs to the short-chain dehydrogenases/reductases (SDR) family.</text>
</comment>
<evidence type="ECO:0000313" key="4">
    <source>
        <dbReference type="EMBL" id="WYZ18358.1"/>
    </source>
</evidence>
<protein>
    <submittedName>
        <fullName evidence="4">SDR family NAD(P)-dependent oxidoreductase</fullName>
    </submittedName>
</protein>
<reference evidence="4 5" key="1">
    <citation type="submission" date="2024-03" db="EMBL/GenBank/DDBJ databases">
        <title>Flavobacterium soyae.</title>
        <authorList>
            <person name="Zheng W."/>
        </authorList>
    </citation>
    <scope>NUCLEOTIDE SEQUENCE [LARGE SCALE GENOMIC DNA]</scope>
    <source>
        <strain evidence="4 5">55</strain>
    </source>
</reference>
<dbReference type="Pfam" id="PF00106">
    <property type="entry name" value="adh_short"/>
    <property type="match status" value="1"/>
</dbReference>
<accession>A0ABZ2UB14</accession>
<dbReference type="PANTHER" id="PTHR44196:SF1">
    <property type="entry name" value="DEHYDROGENASE_REDUCTASE SDR FAMILY MEMBER 7B"/>
    <property type="match status" value="1"/>
</dbReference>
<dbReference type="InterPro" id="IPR020904">
    <property type="entry name" value="Sc_DH/Rdtase_CS"/>
</dbReference>